<dbReference type="GO" id="GO:0036297">
    <property type="term" value="P:interstrand cross-link repair"/>
    <property type="evidence" value="ECO:0007669"/>
    <property type="project" value="TreeGrafter"/>
</dbReference>
<dbReference type="Proteomes" id="UP000283530">
    <property type="component" value="Unassembled WGS sequence"/>
</dbReference>
<keyword evidence="5" id="KW-0539">Nucleus</keyword>
<sequence>MPIEMPKGLPFSVDTWSPSSKRKRYHFLTHAHKDHCSHISLHSSFPIYTTQLTKSLIIQHLPQLHPSLFVEIELGQSVQIHDPDCPFSVTAFDANHCPDDDFDLAWWLKNPGAVMFLFEGDFGNVLHTGDCRLTPECLQKLPMKYITRKGRETKGSLDYLFLDCTFASCLLKLPSKHSAIQQVINCIWKHPHAPVVYLACGLLGQEDILVEVSRTFGSKIYVDETKNAECYQELSLTAPHILSEDVSCRFQVLDGFPRLYEKAKAMLTEAKANLQPEPLFIRPSAQWYACEERAEAERRSDLKLKEAEKDQFGVWHVCYSMHSSRDELEWALELLQPKWVISTTPPCRAMELDYVRNHCFTTKLTKDDPLWKLLNISAEKSTSSHASVPPVLTDGVASSALAAPTLKATGCNISSPIKLPLNLSPPSCKRPITLFGKARLVLQDSFPLHAQKTKTQESLSSFKEKSAAEVVQVEKPKDVMLGRKRIILQDSNALHEENRLECTKTDFSGDGTCKTAGRSLSFQEETDAEEQFEKSEGHSEFDVEKSVSCIGPSKSFDASIRKLYRSMNVPVPRPLPSLVELMGVGKRTKIDSAQGRKLPAVNL</sequence>
<accession>A0A3S3NLU1</accession>
<evidence type="ECO:0000256" key="2">
    <source>
        <dbReference type="ARBA" id="ARBA00010304"/>
    </source>
</evidence>
<dbReference type="GO" id="GO:0006303">
    <property type="term" value="P:double-strand break repair via nonhomologous end joining"/>
    <property type="evidence" value="ECO:0007669"/>
    <property type="project" value="TreeGrafter"/>
</dbReference>
<proteinExistence type="inferred from homology"/>
<keyword evidence="3" id="KW-0227">DNA damage</keyword>
<gene>
    <name evidence="7" type="ORF">CKAN_01928800</name>
</gene>
<comment type="similarity">
    <text evidence="2">Belongs to the DNA repair metallo-beta-lactamase (DRMBL) family.</text>
</comment>
<evidence type="ECO:0000256" key="3">
    <source>
        <dbReference type="ARBA" id="ARBA00022763"/>
    </source>
</evidence>
<dbReference type="OrthoDB" id="262529at2759"/>
<evidence type="ECO:0000256" key="1">
    <source>
        <dbReference type="ARBA" id="ARBA00004123"/>
    </source>
</evidence>
<dbReference type="PANTHER" id="PTHR23240:SF31">
    <property type="entry name" value="DNA REPAIR METALLO-BETA-LACTAMASE FAMILY PROTEIN"/>
    <property type="match status" value="1"/>
</dbReference>
<evidence type="ECO:0000259" key="6">
    <source>
        <dbReference type="Pfam" id="PF07522"/>
    </source>
</evidence>
<name>A0A3S3NLU1_9MAGN</name>
<dbReference type="Pfam" id="PF07522">
    <property type="entry name" value="DRMBL"/>
    <property type="match status" value="1"/>
</dbReference>
<evidence type="ECO:0000313" key="7">
    <source>
        <dbReference type="EMBL" id="RWR90204.1"/>
    </source>
</evidence>
<organism evidence="7 8">
    <name type="scientific">Cinnamomum micranthum f. kanehirae</name>
    <dbReference type="NCBI Taxonomy" id="337451"/>
    <lineage>
        <taxon>Eukaryota</taxon>
        <taxon>Viridiplantae</taxon>
        <taxon>Streptophyta</taxon>
        <taxon>Embryophyta</taxon>
        <taxon>Tracheophyta</taxon>
        <taxon>Spermatophyta</taxon>
        <taxon>Magnoliopsida</taxon>
        <taxon>Magnoliidae</taxon>
        <taxon>Laurales</taxon>
        <taxon>Lauraceae</taxon>
        <taxon>Cinnamomum</taxon>
    </lineage>
</organism>
<dbReference type="InterPro" id="IPR036866">
    <property type="entry name" value="RibonucZ/Hydroxyglut_hydro"/>
</dbReference>
<feature type="domain" description="DNA repair metallo-beta-lactamase" evidence="6">
    <location>
        <begin position="238"/>
        <end position="347"/>
    </location>
</feature>
<dbReference type="PANTHER" id="PTHR23240">
    <property type="entry name" value="DNA CROSS-LINK REPAIR PROTEIN PSO2/SNM1-RELATED"/>
    <property type="match status" value="1"/>
</dbReference>
<dbReference type="InterPro" id="IPR011084">
    <property type="entry name" value="DRMBL"/>
</dbReference>
<evidence type="ECO:0000256" key="5">
    <source>
        <dbReference type="ARBA" id="ARBA00023242"/>
    </source>
</evidence>
<dbReference type="AlphaFoldDB" id="A0A3S3NLU1"/>
<dbReference type="Gene3D" id="3.40.50.12650">
    <property type="match status" value="1"/>
</dbReference>
<dbReference type="SUPFAM" id="SSF56281">
    <property type="entry name" value="Metallo-hydrolase/oxidoreductase"/>
    <property type="match status" value="1"/>
</dbReference>
<evidence type="ECO:0000313" key="8">
    <source>
        <dbReference type="Proteomes" id="UP000283530"/>
    </source>
</evidence>
<evidence type="ECO:0000256" key="4">
    <source>
        <dbReference type="ARBA" id="ARBA00023204"/>
    </source>
</evidence>
<comment type="caution">
    <text evidence="7">The sequence shown here is derived from an EMBL/GenBank/DDBJ whole genome shotgun (WGS) entry which is preliminary data.</text>
</comment>
<protein>
    <submittedName>
        <fullName evidence="7">DNA cross-link repair protein SNM1</fullName>
    </submittedName>
</protein>
<dbReference type="Gene3D" id="3.60.15.10">
    <property type="entry name" value="Ribonuclease Z/Hydroxyacylglutathione hydrolase-like"/>
    <property type="match status" value="1"/>
</dbReference>
<dbReference type="EMBL" id="QPKB01000008">
    <property type="protein sequence ID" value="RWR90204.1"/>
    <property type="molecule type" value="Genomic_DNA"/>
</dbReference>
<keyword evidence="4" id="KW-0234">DNA repair</keyword>
<dbReference type="GO" id="GO:0005634">
    <property type="term" value="C:nucleus"/>
    <property type="evidence" value="ECO:0007669"/>
    <property type="project" value="UniProtKB-SubCell"/>
</dbReference>
<comment type="subcellular location">
    <subcellularLocation>
        <location evidence="1">Nucleus</location>
    </subcellularLocation>
</comment>
<dbReference type="STRING" id="337451.A0A3S3NLU1"/>
<dbReference type="FunFam" id="3.40.50.12650:FF:000005">
    <property type="entry name" value="DNA repair metallo-beta-lactamase family protein"/>
    <property type="match status" value="1"/>
</dbReference>
<reference evidence="7 8" key="1">
    <citation type="journal article" date="2019" name="Nat. Plants">
        <title>Stout camphor tree genome fills gaps in understanding of flowering plant genome evolution.</title>
        <authorList>
            <person name="Chaw S.M."/>
            <person name="Liu Y.C."/>
            <person name="Wu Y.W."/>
            <person name="Wang H.Y."/>
            <person name="Lin C.I."/>
            <person name="Wu C.S."/>
            <person name="Ke H.M."/>
            <person name="Chang L.Y."/>
            <person name="Hsu C.Y."/>
            <person name="Yang H.T."/>
            <person name="Sudianto E."/>
            <person name="Hsu M.H."/>
            <person name="Wu K.P."/>
            <person name="Wang L.N."/>
            <person name="Leebens-Mack J.H."/>
            <person name="Tsai I.J."/>
        </authorList>
    </citation>
    <scope>NUCLEOTIDE SEQUENCE [LARGE SCALE GENOMIC DNA]</scope>
    <source>
        <strain evidence="8">cv. Chaw 1501</strain>
        <tissue evidence="7">Young leaves</tissue>
    </source>
</reference>
<dbReference type="GO" id="GO:0035312">
    <property type="term" value="F:5'-3' DNA exonuclease activity"/>
    <property type="evidence" value="ECO:0007669"/>
    <property type="project" value="TreeGrafter"/>
</dbReference>
<dbReference type="FunFam" id="3.60.15.10:FF:000039">
    <property type="entry name" value="DNA repair metallo-beta-lactamase family protein"/>
    <property type="match status" value="1"/>
</dbReference>
<keyword evidence="8" id="KW-1185">Reference proteome</keyword>
<dbReference type="GO" id="GO:0003684">
    <property type="term" value="F:damaged DNA binding"/>
    <property type="evidence" value="ECO:0007669"/>
    <property type="project" value="TreeGrafter"/>
</dbReference>